<keyword evidence="2" id="KW-1185">Reference proteome</keyword>
<gene>
    <name evidence="1" type="ORF">C2G38_2203010</name>
</gene>
<dbReference type="EMBL" id="QKWP01001115">
    <property type="protein sequence ID" value="RIB11598.1"/>
    <property type="molecule type" value="Genomic_DNA"/>
</dbReference>
<dbReference type="STRING" id="44941.A0A397UQJ7"/>
<sequence>MVMLTENPKNLDIVDGKAVVGALVGGKSSKKCRNYPAFKKCTHFADKTTPEEKEEIFALSNSKGISNENGLLSLTIPYPTPRSLLRHEKSLLTISCGIAFHWVNNPETKELFQFLNPHLKLPDR</sequence>
<proteinExistence type="predicted"/>
<dbReference type="OrthoDB" id="5321484at2759"/>
<organism evidence="1 2">
    <name type="scientific">Gigaspora rosea</name>
    <dbReference type="NCBI Taxonomy" id="44941"/>
    <lineage>
        <taxon>Eukaryota</taxon>
        <taxon>Fungi</taxon>
        <taxon>Fungi incertae sedis</taxon>
        <taxon>Mucoromycota</taxon>
        <taxon>Glomeromycotina</taxon>
        <taxon>Glomeromycetes</taxon>
        <taxon>Diversisporales</taxon>
        <taxon>Gigasporaceae</taxon>
        <taxon>Gigaspora</taxon>
    </lineage>
</organism>
<name>A0A397UQJ7_9GLOM</name>
<evidence type="ECO:0000313" key="2">
    <source>
        <dbReference type="Proteomes" id="UP000266673"/>
    </source>
</evidence>
<protein>
    <submittedName>
        <fullName evidence="1">Uncharacterized protein</fullName>
    </submittedName>
</protein>
<evidence type="ECO:0000313" key="1">
    <source>
        <dbReference type="EMBL" id="RIB11598.1"/>
    </source>
</evidence>
<dbReference type="AlphaFoldDB" id="A0A397UQJ7"/>
<dbReference type="Proteomes" id="UP000266673">
    <property type="component" value="Unassembled WGS sequence"/>
</dbReference>
<accession>A0A397UQJ7</accession>
<comment type="caution">
    <text evidence="1">The sequence shown here is derived from an EMBL/GenBank/DDBJ whole genome shotgun (WGS) entry which is preliminary data.</text>
</comment>
<reference evidence="1 2" key="1">
    <citation type="submission" date="2018-06" db="EMBL/GenBank/DDBJ databases">
        <title>Comparative genomics reveals the genomic features of Rhizophagus irregularis, R. cerebriforme, R. diaphanum and Gigaspora rosea, and their symbiotic lifestyle signature.</title>
        <authorList>
            <person name="Morin E."/>
            <person name="San Clemente H."/>
            <person name="Chen E.C.H."/>
            <person name="De La Providencia I."/>
            <person name="Hainaut M."/>
            <person name="Kuo A."/>
            <person name="Kohler A."/>
            <person name="Murat C."/>
            <person name="Tang N."/>
            <person name="Roy S."/>
            <person name="Loubradou J."/>
            <person name="Henrissat B."/>
            <person name="Grigoriev I.V."/>
            <person name="Corradi N."/>
            <person name="Roux C."/>
            <person name="Martin F.M."/>
        </authorList>
    </citation>
    <scope>NUCLEOTIDE SEQUENCE [LARGE SCALE GENOMIC DNA]</scope>
    <source>
        <strain evidence="1 2">DAOM 194757</strain>
    </source>
</reference>